<reference evidence="3" key="1">
    <citation type="submission" date="2015-04" db="UniProtKB">
        <authorList>
            <consortium name="EnsemblPlants"/>
        </authorList>
    </citation>
    <scope>IDENTIFICATION</scope>
    <source>
        <strain evidence="3">SL10</strain>
    </source>
</reference>
<reference evidence="3" key="2">
    <citation type="submission" date="2018-04" db="EMBL/GenBank/DDBJ databases">
        <title>OnivRS2 (Oryza nivara Reference Sequence Version 2).</title>
        <authorList>
            <person name="Zhang J."/>
            <person name="Kudrna D."/>
            <person name="Lee S."/>
            <person name="Talag J."/>
            <person name="Rajasekar S."/>
            <person name="Welchert J."/>
            <person name="Hsing Y.-I."/>
            <person name="Wing R.A."/>
        </authorList>
    </citation>
    <scope>NUCLEOTIDE SEQUENCE [LARGE SCALE GENOMIC DNA]</scope>
    <source>
        <strain evidence="3">SL10</strain>
    </source>
</reference>
<sequence>MGSSPSKATGEDALVLCKERMRHIKRAIDSRDALSASHLSYTQSLRSVGTALRRYAESEISTESSLSISEADKSPSHSSMASPSPSQALESTGSPVHRGSQLTPPSLSISEADKSPSHSSMASPSPSRAVESTGSPVHRGSQLTPPSTKIHYMKAAGTKPLTITIDPSAADFVGQESPVSTFVPPPPPLPPELCTSWDFFDSNYASGSATSNNENGVTLNFSRLKDLRDSRESEAVSLREEATNRSDGMHPELPGDNAAPKQEAQAKKSGMSKPSGSVEVTTEAATSGQVGEKVEEDDMEKELCTEAEDPSEFITHRAKDFVSSMKDIEIRFMRAAEAGNEVSRMLETKKIRLDICAKIPGSPGKPPTARFVSALRVCFNRENILNQETAQHVSKVVTWKRSVSSLSSSSKSPLTAAMITDDVGDSNSDFVEQFAMVSGSHSSTLDRLHAWERKLHDEIKASEHVRKTYDEKCNLLRHQFARGLNAQLIDKTRAIVKDLHSRVSVAIQAVDAISKRIEKIRDEELQPQLVELIQGLIRMWKTMLECHHKQFIIISLAYHVKSVTTVQQGEHHHRAATHLWNELDCFSSSFKIWVTAHKSYVESLNAWLQKCVLQPAQDRWRRKRKVSFPPRHALSPPIFVLCRDWLTMMESQSLPTDELCKSIKEVVQLLRGSFDHQADHQNKMTTESHLRNESQECGMLENNEQEVSGSVEAVEGLQSKLTTVLDRLTKFSEASLKHYEELKQNYEMARDDYKMGRSNAHLNSELREQFQLHDIQKELKMTWLQSSLFSGGGAASSPTPTTARSSPKPSPASSTAARTNHAAPKLARHFVNVTGRGRSLICPTISFLPRFDLEGMRMMDCCGGLPRFRLLPRVAVLHLGEIVEDVFALVSCFIGQSQGKLCYLSAYDTVPWNLSICVLEDYSKDEWTLKHKLTTEQLSEKINCKCKTDFDKAWYYHVVAVHPECNLIYYIAGGDTLMSYDMGHKQSCVIENLGPGLQSKWTTVLDSLTKFSEASLKHYEELKQNYEMACDDYKTESNCNCMTFRRNRDDLAAVKPLLSGIWAQRPKTHTLSLPLVVPLATPPLQEKPSPPPPPPSSPPLALLGDMAREKSKKEEGSSATRNPAAELTDDLIVDILSRLPVKSVCRCKCVSRRWRGLISDPDHRKKLPQTLAGFFYSSENESSFPDEETFPIVICETLVALGRLSLKQSNNNAFSEGTEEHLAAVRHLLRKEKVVNLSSVRMNISLQLDMVIWLLAELKDVEAGRLCSTSCTNIGSFININTNVGNTRMTYIVKRREYIG</sequence>
<dbReference type="InterPro" id="IPR001810">
    <property type="entry name" value="F-box_dom"/>
</dbReference>
<evidence type="ECO:0000313" key="3">
    <source>
        <dbReference type="EnsemblPlants" id="ONIVA05G05330.2"/>
    </source>
</evidence>
<dbReference type="Proteomes" id="UP000006591">
    <property type="component" value="Chromosome 5"/>
</dbReference>
<dbReference type="InterPro" id="IPR036047">
    <property type="entry name" value="F-box-like_dom_sf"/>
</dbReference>
<dbReference type="CDD" id="cd22157">
    <property type="entry name" value="F-box_AtFBW1-like"/>
    <property type="match status" value="1"/>
</dbReference>
<dbReference type="InterPro" id="IPR006868">
    <property type="entry name" value="DUF630"/>
</dbReference>
<feature type="compositionally biased region" description="Low complexity" evidence="1">
    <location>
        <begin position="58"/>
        <end position="69"/>
    </location>
</feature>
<feature type="compositionally biased region" description="Low complexity" evidence="1">
    <location>
        <begin position="117"/>
        <end position="127"/>
    </location>
</feature>
<dbReference type="Gene3D" id="1.20.1280.50">
    <property type="match status" value="1"/>
</dbReference>
<dbReference type="SMART" id="SM00256">
    <property type="entry name" value="FBOX"/>
    <property type="match status" value="1"/>
</dbReference>
<dbReference type="HOGENOM" id="CLU_261560_0_0_1"/>
<feature type="region of interest" description="Disordered" evidence="1">
    <location>
        <begin position="175"/>
        <end position="194"/>
    </location>
</feature>
<protein>
    <recommendedName>
        <fullName evidence="2">F-box domain-containing protein</fullName>
    </recommendedName>
</protein>
<dbReference type="PANTHER" id="PTHR21450">
    <property type="entry name" value="PROTEIN ALTERED PHOSPHATE STARVATION RESPONSE 1"/>
    <property type="match status" value="1"/>
</dbReference>
<accession>A0A0E0HA75</accession>
<feature type="compositionally biased region" description="Polar residues" evidence="1">
    <location>
        <begin position="272"/>
        <end position="289"/>
    </location>
</feature>
<feature type="compositionally biased region" description="Low complexity" evidence="1">
    <location>
        <begin position="76"/>
        <end position="86"/>
    </location>
</feature>
<name>A0A0E0HA75_ORYNI</name>
<dbReference type="Pfam" id="PF00646">
    <property type="entry name" value="F-box"/>
    <property type="match status" value="1"/>
</dbReference>
<dbReference type="PANTHER" id="PTHR21450:SF35">
    <property type="entry name" value="TRANSCRIPTION FACTOR, PUTATIVE (DUF630 AND DUF632)-RELATED"/>
    <property type="match status" value="1"/>
</dbReference>
<feature type="region of interest" description="Disordered" evidence="1">
    <location>
        <begin position="227"/>
        <end position="307"/>
    </location>
</feature>
<evidence type="ECO:0000313" key="4">
    <source>
        <dbReference type="Proteomes" id="UP000006591"/>
    </source>
</evidence>
<dbReference type="InterPro" id="IPR006867">
    <property type="entry name" value="DUF632"/>
</dbReference>
<feature type="region of interest" description="Disordered" evidence="1">
    <location>
        <begin position="54"/>
        <end position="148"/>
    </location>
</feature>
<feature type="compositionally biased region" description="Polar residues" evidence="1">
    <location>
        <begin position="130"/>
        <end position="147"/>
    </location>
</feature>
<feature type="compositionally biased region" description="Acidic residues" evidence="1">
    <location>
        <begin position="294"/>
        <end position="307"/>
    </location>
</feature>
<evidence type="ECO:0000256" key="1">
    <source>
        <dbReference type="SAM" id="MobiDB-lite"/>
    </source>
</evidence>
<evidence type="ECO:0000259" key="2">
    <source>
        <dbReference type="SMART" id="SM00256"/>
    </source>
</evidence>
<feature type="compositionally biased region" description="Basic and acidic residues" evidence="1">
    <location>
        <begin position="227"/>
        <end position="250"/>
    </location>
</feature>
<dbReference type="SUPFAM" id="SSF81383">
    <property type="entry name" value="F-box domain"/>
    <property type="match status" value="1"/>
</dbReference>
<dbReference type="Gramene" id="ONIVA05G05330.2">
    <property type="protein sequence ID" value="ONIVA05G05330.2"/>
    <property type="gene ID" value="ONIVA05G05330"/>
</dbReference>
<dbReference type="EnsemblPlants" id="ONIVA05G05330.2">
    <property type="protein sequence ID" value="ONIVA05G05330.2"/>
    <property type="gene ID" value="ONIVA05G05330"/>
</dbReference>
<dbReference type="Pfam" id="PF04782">
    <property type="entry name" value="DUF632"/>
    <property type="match status" value="1"/>
</dbReference>
<feature type="compositionally biased region" description="Low complexity" evidence="1">
    <location>
        <begin position="795"/>
        <end position="819"/>
    </location>
</feature>
<feature type="region of interest" description="Disordered" evidence="1">
    <location>
        <begin position="792"/>
        <end position="821"/>
    </location>
</feature>
<dbReference type="eggNOG" id="ENOG502QQG4">
    <property type="taxonomic scope" value="Eukaryota"/>
</dbReference>
<dbReference type="STRING" id="4536.A0A0E0HA75"/>
<feature type="compositionally biased region" description="Pro residues" evidence="1">
    <location>
        <begin position="1088"/>
        <end position="1098"/>
    </location>
</feature>
<feature type="domain" description="F-box" evidence="2">
    <location>
        <begin position="1127"/>
        <end position="1167"/>
    </location>
</feature>
<keyword evidence="4" id="KW-1185">Reference proteome</keyword>
<feature type="compositionally biased region" description="Polar residues" evidence="1">
    <location>
        <begin position="87"/>
        <end position="109"/>
    </location>
</feature>
<feature type="region of interest" description="Disordered" evidence="1">
    <location>
        <begin position="1082"/>
        <end position="1102"/>
    </location>
</feature>
<proteinExistence type="predicted"/>
<organism evidence="3">
    <name type="scientific">Oryza nivara</name>
    <name type="common">Indian wild rice</name>
    <name type="synonym">Oryza sativa f. spontanea</name>
    <dbReference type="NCBI Taxonomy" id="4536"/>
    <lineage>
        <taxon>Eukaryota</taxon>
        <taxon>Viridiplantae</taxon>
        <taxon>Streptophyta</taxon>
        <taxon>Embryophyta</taxon>
        <taxon>Tracheophyta</taxon>
        <taxon>Spermatophyta</taxon>
        <taxon>Magnoliopsida</taxon>
        <taxon>Liliopsida</taxon>
        <taxon>Poales</taxon>
        <taxon>Poaceae</taxon>
        <taxon>BOP clade</taxon>
        <taxon>Oryzoideae</taxon>
        <taxon>Oryzeae</taxon>
        <taxon>Oryzinae</taxon>
        <taxon>Oryza</taxon>
    </lineage>
</organism>
<dbReference type="Pfam" id="PF04783">
    <property type="entry name" value="DUF630"/>
    <property type="match status" value="1"/>
</dbReference>